<dbReference type="PANTHER" id="PTHR30580">
    <property type="entry name" value="PRIMOSOMAL PROTEIN N"/>
    <property type="match status" value="1"/>
</dbReference>
<keyword evidence="8 11" id="KW-0067">ATP-binding</keyword>
<dbReference type="NCBIfam" id="TIGR00595">
    <property type="entry name" value="priA"/>
    <property type="match status" value="1"/>
</dbReference>
<gene>
    <name evidence="11" type="primary">priA</name>
    <name evidence="14" type="ORF">BXT84_11395</name>
</gene>
<evidence type="ECO:0000313" key="15">
    <source>
        <dbReference type="Proteomes" id="UP000325292"/>
    </source>
</evidence>
<dbReference type="InterPro" id="IPR027417">
    <property type="entry name" value="P-loop_NTPase"/>
</dbReference>
<dbReference type="SUPFAM" id="SSF52540">
    <property type="entry name" value="P-loop containing nucleoside triphosphate hydrolases"/>
    <property type="match status" value="1"/>
</dbReference>
<feature type="binding site" evidence="11">
    <location>
        <position position="467"/>
    </location>
    <ligand>
        <name>Zn(2+)</name>
        <dbReference type="ChEBI" id="CHEBI:29105"/>
        <label>1</label>
    </ligand>
</feature>
<dbReference type="InterPro" id="IPR001650">
    <property type="entry name" value="Helicase_C-like"/>
</dbReference>
<dbReference type="InterPro" id="IPR014001">
    <property type="entry name" value="Helicase_ATP-bd"/>
</dbReference>
<keyword evidence="10 11" id="KW-0413">Isomerase</keyword>
<dbReference type="Pfam" id="PF18074">
    <property type="entry name" value="PriA_C"/>
    <property type="match status" value="1"/>
</dbReference>
<evidence type="ECO:0000256" key="5">
    <source>
        <dbReference type="ARBA" id="ARBA00022801"/>
    </source>
</evidence>
<comment type="similarity">
    <text evidence="11">Belongs to the helicase family. PriA subfamily.</text>
</comment>
<evidence type="ECO:0000256" key="2">
    <source>
        <dbReference type="ARBA" id="ARBA00022705"/>
    </source>
</evidence>
<dbReference type="Proteomes" id="UP000325292">
    <property type="component" value="Chromosome"/>
</dbReference>
<evidence type="ECO:0000256" key="3">
    <source>
        <dbReference type="ARBA" id="ARBA00022723"/>
    </source>
</evidence>
<dbReference type="InterPro" id="IPR041222">
    <property type="entry name" value="PriA_3primeBD"/>
</dbReference>
<dbReference type="InterPro" id="IPR042115">
    <property type="entry name" value="PriA_3primeBD_sf"/>
</dbReference>
<dbReference type="Pfam" id="PF17764">
    <property type="entry name" value="PriA_3primeBD"/>
    <property type="match status" value="1"/>
</dbReference>
<feature type="binding site" evidence="11">
    <location>
        <position position="439"/>
    </location>
    <ligand>
        <name>Zn(2+)</name>
        <dbReference type="ChEBI" id="CHEBI:29105"/>
        <label>2</label>
    </ligand>
</feature>
<evidence type="ECO:0000256" key="7">
    <source>
        <dbReference type="ARBA" id="ARBA00022833"/>
    </source>
</evidence>
<keyword evidence="2 11" id="KW-0235">DNA replication</keyword>
<dbReference type="Gene3D" id="3.40.1440.60">
    <property type="entry name" value="PriA, 3(prime) DNA-binding domain"/>
    <property type="match status" value="1"/>
</dbReference>
<keyword evidence="4 11" id="KW-0547">Nucleotide-binding</keyword>
<dbReference type="InterPro" id="IPR011545">
    <property type="entry name" value="DEAD/DEAH_box_helicase_dom"/>
</dbReference>
<name>A0ABM6RSR3_9FIRM</name>
<keyword evidence="6 11" id="KW-0347">Helicase</keyword>
<keyword evidence="5 11" id="KW-0378">Hydrolase</keyword>
<evidence type="ECO:0000256" key="8">
    <source>
        <dbReference type="ARBA" id="ARBA00022840"/>
    </source>
</evidence>
<dbReference type="SMART" id="SM00490">
    <property type="entry name" value="HELICc"/>
    <property type="match status" value="1"/>
</dbReference>
<dbReference type="Gene3D" id="3.40.50.300">
    <property type="entry name" value="P-loop containing nucleotide triphosphate hydrolases"/>
    <property type="match status" value="2"/>
</dbReference>
<evidence type="ECO:0000313" key="14">
    <source>
        <dbReference type="EMBL" id="AUW94471.1"/>
    </source>
</evidence>
<dbReference type="PROSITE" id="PS51192">
    <property type="entry name" value="HELICASE_ATP_BIND_1"/>
    <property type="match status" value="1"/>
</dbReference>
<evidence type="ECO:0000256" key="11">
    <source>
        <dbReference type="HAMAP-Rule" id="MF_00983"/>
    </source>
</evidence>
<dbReference type="EC" id="5.6.2.4" evidence="11"/>
<evidence type="ECO:0000256" key="4">
    <source>
        <dbReference type="ARBA" id="ARBA00022741"/>
    </source>
</evidence>
<feature type="domain" description="Helicase ATP-binding" evidence="12">
    <location>
        <begin position="199"/>
        <end position="365"/>
    </location>
</feature>
<comment type="function">
    <text evidence="11">Initiates the restart of stalled replication forks, which reloads the replicative helicase on sites other than the origin of replication. Recognizes and binds to abandoned replication forks and remodels them to uncover a helicase loading site. Promotes assembly of the primosome at these replication forks.</text>
</comment>
<dbReference type="Pfam" id="PF18319">
    <property type="entry name" value="Zn_ribbon_PriA"/>
    <property type="match status" value="1"/>
</dbReference>
<evidence type="ECO:0000259" key="12">
    <source>
        <dbReference type="PROSITE" id="PS51192"/>
    </source>
</evidence>
<dbReference type="Pfam" id="PF00271">
    <property type="entry name" value="Helicase_C"/>
    <property type="match status" value="1"/>
</dbReference>
<dbReference type="CDD" id="cd18804">
    <property type="entry name" value="SF2_C_priA"/>
    <property type="match status" value="1"/>
</dbReference>
<evidence type="ECO:0000256" key="1">
    <source>
        <dbReference type="ARBA" id="ARBA00022515"/>
    </source>
</evidence>
<dbReference type="EMBL" id="CP019454">
    <property type="protein sequence ID" value="AUW94471.1"/>
    <property type="molecule type" value="Genomic_DNA"/>
</dbReference>
<dbReference type="InterPro" id="IPR005259">
    <property type="entry name" value="PriA"/>
</dbReference>
<organism evidence="14 15">
    <name type="scientific">Sulfobacillus thermotolerans</name>
    <dbReference type="NCBI Taxonomy" id="338644"/>
    <lineage>
        <taxon>Bacteria</taxon>
        <taxon>Bacillati</taxon>
        <taxon>Bacillota</taxon>
        <taxon>Clostridia</taxon>
        <taxon>Eubacteriales</taxon>
        <taxon>Clostridiales Family XVII. Incertae Sedis</taxon>
        <taxon>Sulfobacillus</taxon>
    </lineage>
</organism>
<sequence>MRLADVVLDRIARGLDRTWTYEVPAGMEISKGCRVRVPFGKGKAQGIVLAVREANDAVPSGLKCIEAVTDNYVALSPLMVDLGQWMAEEYLCFPSQAYKAMLPNGLDSEEPTVVLVEAVGERAKRASKKQRLWTILRERGPLLQTRIHEEMPELARSLRELIKEGSVVIRHELPQRLPQSIAPSPFTLTTEQQQAAERIITSAPGSVWLLEGVTGSGKTEVYLQAIESVLRAGGQALVLVPEIALTPQTVLRFSERFINMVGLWHSGLSPAERTKTWHDVRTQRISVVVGVRSAVFLPFAKLGLIVMDEEHESTYKQEEHPRYHTREVAMWLARQAGVKLVLGSATPSLETAFYARQGLIGWIRLDSRVGDRALPPVTVVDMRHELKEGNHSIFSSVLQDAVSEALEQHEQVILFLNRRGYASFVLCRECGKAIECPRCAVTMTYHQHEDALICHYCFYTTKPPRACPSCHSPKIRYFGAGTERVVEEVQKLWPNARVSRADRDTLRNRAGYEALYFDFVEHKADVLVGTQMIAKGMDFPNVSVVGIIAADVALHLPDFRRAERTFQLMVQASGRTGRGNRPGTVVVQTYDPDHFAIAHAARHDYDGFYRQEIEFRQELQYPPFANLWLLEVADASVQEARRKAERVAHVVQSLLAYGCEILGPAPAPLPKLRERYRFHILVKGPKSEDVYHVLRELEREDFGCRITVDPYYML</sequence>
<dbReference type="SMART" id="SM00487">
    <property type="entry name" value="DEXDc"/>
    <property type="match status" value="1"/>
</dbReference>
<dbReference type="PROSITE" id="PS51194">
    <property type="entry name" value="HELICASE_CTER"/>
    <property type="match status" value="1"/>
</dbReference>
<feature type="binding site" evidence="11">
    <location>
        <position position="430"/>
    </location>
    <ligand>
        <name>Zn(2+)</name>
        <dbReference type="ChEBI" id="CHEBI:29105"/>
        <label>1</label>
    </ligand>
</feature>
<feature type="binding site" evidence="11">
    <location>
        <position position="436"/>
    </location>
    <ligand>
        <name>Zn(2+)</name>
        <dbReference type="ChEBI" id="CHEBI:29105"/>
        <label>2</label>
    </ligand>
</feature>
<dbReference type="Pfam" id="PF00270">
    <property type="entry name" value="DEAD"/>
    <property type="match status" value="1"/>
</dbReference>
<evidence type="ECO:0000256" key="6">
    <source>
        <dbReference type="ARBA" id="ARBA00022806"/>
    </source>
</evidence>
<dbReference type="InterPro" id="IPR040498">
    <property type="entry name" value="PriA_CRR"/>
</dbReference>
<comment type="cofactor">
    <cofactor evidence="11">
        <name>Zn(2+)</name>
        <dbReference type="ChEBI" id="CHEBI:29105"/>
    </cofactor>
    <text evidence="11">Binds 2 zinc ions per subunit.</text>
</comment>
<reference evidence="14 15" key="1">
    <citation type="journal article" date="2019" name="Sci. Rep.">
        <title>Sulfobacillus thermotolerans: new insights into resistance and metabolic capacities of acidophilic chemolithotrophs.</title>
        <authorList>
            <person name="Panyushkina A.E."/>
            <person name="Babenko V.V."/>
            <person name="Nikitina A.S."/>
            <person name="Selezneva O.V."/>
            <person name="Tsaplina I.A."/>
            <person name="Letarova M.A."/>
            <person name="Kostryukova E.S."/>
            <person name="Letarov A.V."/>
        </authorList>
    </citation>
    <scope>NUCLEOTIDE SEQUENCE [LARGE SCALE GENOMIC DNA]</scope>
    <source>
        <strain evidence="14 15">Kr1</strain>
    </source>
</reference>
<dbReference type="HAMAP" id="MF_00983">
    <property type="entry name" value="PriA"/>
    <property type="match status" value="1"/>
</dbReference>
<protein>
    <recommendedName>
        <fullName evidence="11">Replication restart protein PriA</fullName>
    </recommendedName>
    <alternativeName>
        <fullName evidence="11">ATP-dependent DNA helicase PriA</fullName>
        <ecNumber evidence="11">5.6.2.4</ecNumber>
    </alternativeName>
    <alternativeName>
        <fullName evidence="11">DNA 3'-5' helicase PriA</fullName>
    </alternativeName>
</protein>
<keyword evidence="3 11" id="KW-0479">Metal-binding</keyword>
<evidence type="ECO:0000259" key="13">
    <source>
        <dbReference type="PROSITE" id="PS51194"/>
    </source>
</evidence>
<feature type="binding site" evidence="11">
    <location>
        <position position="470"/>
    </location>
    <ligand>
        <name>Zn(2+)</name>
        <dbReference type="ChEBI" id="CHEBI:29105"/>
        <label>1</label>
    </ligand>
</feature>
<evidence type="ECO:0000256" key="10">
    <source>
        <dbReference type="ARBA" id="ARBA00023235"/>
    </source>
</evidence>
<feature type="binding site" evidence="11">
    <location>
        <position position="457"/>
    </location>
    <ligand>
        <name>Zn(2+)</name>
        <dbReference type="ChEBI" id="CHEBI:29105"/>
        <label>2</label>
    </ligand>
</feature>
<keyword evidence="1 11" id="KW-0639">Primosome</keyword>
<comment type="catalytic activity">
    <reaction evidence="11">
        <text>ATP + H2O = ADP + phosphate + H(+)</text>
        <dbReference type="Rhea" id="RHEA:13065"/>
        <dbReference type="ChEBI" id="CHEBI:15377"/>
        <dbReference type="ChEBI" id="CHEBI:15378"/>
        <dbReference type="ChEBI" id="CHEBI:30616"/>
        <dbReference type="ChEBI" id="CHEBI:43474"/>
        <dbReference type="ChEBI" id="CHEBI:456216"/>
        <dbReference type="EC" id="5.6.2.4"/>
    </reaction>
</comment>
<accession>A0ABM6RSR3</accession>
<evidence type="ECO:0000256" key="9">
    <source>
        <dbReference type="ARBA" id="ARBA00023125"/>
    </source>
</evidence>
<comment type="catalytic activity">
    <reaction evidence="11">
        <text>Couples ATP hydrolysis with the unwinding of duplex DNA by translocating in the 3'-5' direction.</text>
        <dbReference type="EC" id="5.6.2.4"/>
    </reaction>
</comment>
<dbReference type="PANTHER" id="PTHR30580:SF0">
    <property type="entry name" value="PRIMOSOMAL PROTEIN N"/>
    <property type="match status" value="1"/>
</dbReference>
<keyword evidence="9 11" id="KW-0238">DNA-binding</keyword>
<dbReference type="InterPro" id="IPR041236">
    <property type="entry name" value="PriA_C"/>
</dbReference>
<feature type="binding site" evidence="11">
    <location>
        <position position="427"/>
    </location>
    <ligand>
        <name>Zn(2+)</name>
        <dbReference type="ChEBI" id="CHEBI:29105"/>
        <label>1</label>
    </ligand>
</feature>
<proteinExistence type="inferred from homology"/>
<keyword evidence="15" id="KW-1185">Reference proteome</keyword>
<comment type="subunit">
    <text evidence="11">Component of the replication restart primosome.</text>
</comment>
<keyword evidence="7 11" id="KW-0862">Zinc</keyword>
<feature type="binding site" evidence="11">
    <location>
        <position position="454"/>
    </location>
    <ligand>
        <name>Zn(2+)</name>
        <dbReference type="ChEBI" id="CHEBI:29105"/>
        <label>2</label>
    </ligand>
</feature>
<feature type="domain" description="Helicase C-terminal" evidence="13">
    <location>
        <begin position="408"/>
        <end position="630"/>
    </location>
</feature>
<dbReference type="CDD" id="cd17929">
    <property type="entry name" value="DEXHc_priA"/>
    <property type="match status" value="1"/>
</dbReference>